<gene>
    <name evidence="7" type="ordered locus">Desor_3700</name>
</gene>
<dbReference type="NCBIfam" id="NF033876">
    <property type="entry name" value="flagella_HExxH"/>
    <property type="match status" value="1"/>
</dbReference>
<protein>
    <recommendedName>
        <fullName evidence="2 4">Flagellin</fullName>
    </recommendedName>
</protein>
<proteinExistence type="inferred from homology"/>
<accession>G7WIU4</accession>
<sequence>MRINHNVSTMNTYRSYALNSSQSQKSMGKLSSGLRINSAADDAAGLSISEKMRAQIRGMNQARRNIQDGISLLYVADGSLGEVHSLLQRGRELSVQAANGTLTTSDKQNLQQEIGQIVSGIDRIANNTEFNTIKILNVPSSNSQDAQIINGLQSSWLQQGEARILAQYGLSGDGQSLQIVMDYTPQPYLAAVSYNIDGSGKAINEQLHIDVSAFTPATLPNGGTAPVYDDRIIAHELVHAIMGRSMNFAALPTWFKEGTAEFIHGADERLFADSAGGTNFGAVVGEFSSWEGTSIDYSAAYAAVRYMHDRIKASGGTGIKDIMTYLSANPSATLDDAIINDPHHAFANLADFNTQFAANGAAYMAGMNLTNTDTGAIGGADADGGAVLDAASVIPDTVNLTSDPLVGFSEIWPGSIPSGLSDLKVQLGANTGNALTITLVDVRSTVLGLSNVDLVNQADTAITSFDSAIQNVSAKRGGFGALQNRLEHAIVVAGNSAENLTASESRIRDVDMAKEMMVFTKSNILTQAASAMLAQANQLPQGVMQLLRVS</sequence>
<dbReference type="InterPro" id="IPR001029">
    <property type="entry name" value="Flagellin_N"/>
</dbReference>
<dbReference type="OrthoDB" id="9796789at2"/>
<feature type="domain" description="Flagellin C-terminal" evidence="6">
    <location>
        <begin position="464"/>
        <end position="547"/>
    </location>
</feature>
<dbReference type="AlphaFoldDB" id="G7WIU4"/>
<dbReference type="GO" id="GO:0009288">
    <property type="term" value="C:bacterial-type flagellum"/>
    <property type="evidence" value="ECO:0007669"/>
    <property type="project" value="UniProtKB-SubCell"/>
</dbReference>
<keyword evidence="7" id="KW-0282">Flagellum</keyword>
<dbReference type="PRINTS" id="PR00207">
    <property type="entry name" value="FLAGELLIN"/>
</dbReference>
<comment type="similarity">
    <text evidence="1 4">Belongs to the bacterial flagellin family.</text>
</comment>
<dbReference type="Pfam" id="PF00700">
    <property type="entry name" value="Flagellin_C"/>
    <property type="match status" value="1"/>
</dbReference>
<dbReference type="Pfam" id="PF00669">
    <property type="entry name" value="Flagellin_N"/>
    <property type="match status" value="1"/>
</dbReference>
<dbReference type="KEGG" id="dor:Desor_3700"/>
<dbReference type="Proteomes" id="UP000006346">
    <property type="component" value="Chromosome"/>
</dbReference>
<dbReference type="GO" id="GO:0005198">
    <property type="term" value="F:structural molecule activity"/>
    <property type="evidence" value="ECO:0007669"/>
    <property type="project" value="UniProtKB-UniRule"/>
</dbReference>
<evidence type="ECO:0000259" key="6">
    <source>
        <dbReference type="Pfam" id="PF00700"/>
    </source>
</evidence>
<dbReference type="PANTHER" id="PTHR42792">
    <property type="entry name" value="FLAGELLIN"/>
    <property type="match status" value="1"/>
</dbReference>
<dbReference type="PATRIC" id="fig|768706.3.peg.3727"/>
<keyword evidence="4" id="KW-0964">Secreted</keyword>
<evidence type="ECO:0000313" key="8">
    <source>
        <dbReference type="Proteomes" id="UP000006346"/>
    </source>
</evidence>
<dbReference type="InterPro" id="IPR042187">
    <property type="entry name" value="Flagellin_C_sub2"/>
</dbReference>
<comment type="subcellular location">
    <subcellularLocation>
        <location evidence="4">Secreted</location>
    </subcellularLocation>
    <subcellularLocation>
        <location evidence="4">Bacterial flagellum</location>
    </subcellularLocation>
</comment>
<evidence type="ECO:0000256" key="3">
    <source>
        <dbReference type="ARBA" id="ARBA00023143"/>
    </source>
</evidence>
<evidence type="ECO:0000256" key="2">
    <source>
        <dbReference type="ARBA" id="ARBA00020110"/>
    </source>
</evidence>
<reference evidence="8" key="1">
    <citation type="submission" date="2011-11" db="EMBL/GenBank/DDBJ databases">
        <title>Complete sequence of Desulfosporosinus orientis DSM 765.</title>
        <authorList>
            <person name="Lucas S."/>
            <person name="Han J."/>
            <person name="Lapidus A."/>
            <person name="Cheng J.-F."/>
            <person name="Goodwin L."/>
            <person name="Pitluck S."/>
            <person name="Peters L."/>
            <person name="Ovchinnikova G."/>
            <person name="Teshima H."/>
            <person name="Detter J.C."/>
            <person name="Han C."/>
            <person name="Tapia R."/>
            <person name="Land M."/>
            <person name="Hauser L."/>
            <person name="Kyrpides N."/>
            <person name="Ivanova N."/>
            <person name="Pagani I."/>
            <person name="Pester M."/>
            <person name="Spring S."/>
            <person name="Ollivier B."/>
            <person name="Rattei T."/>
            <person name="Klenk H.-P."/>
            <person name="Wagner M."/>
            <person name="Loy A."/>
            <person name="Woyke T."/>
        </authorList>
    </citation>
    <scope>NUCLEOTIDE SEQUENCE [LARGE SCALE GENOMIC DNA]</scope>
    <source>
        <strain evidence="8">ATCC 19365 / DSM 765 / NCIMB 8382 / VKM B-1628</strain>
    </source>
</reference>
<dbReference type="InterPro" id="IPR046358">
    <property type="entry name" value="Flagellin_C"/>
</dbReference>
<dbReference type="PANTHER" id="PTHR42792:SF2">
    <property type="entry name" value="FLAGELLIN"/>
    <property type="match status" value="1"/>
</dbReference>
<reference evidence="7 8" key="2">
    <citation type="journal article" date="2012" name="J. Bacteriol.">
        <title>Complete genome sequences of Desulfosporosinus orientis DSM765T, Desulfosporosinus youngiae DSM17734T, Desulfosporosinus meridiei DSM13257T, and Desulfosporosinus acidiphilus DSM22704T.</title>
        <authorList>
            <person name="Pester M."/>
            <person name="Brambilla E."/>
            <person name="Alazard D."/>
            <person name="Rattei T."/>
            <person name="Weinmaier T."/>
            <person name="Han J."/>
            <person name="Lucas S."/>
            <person name="Lapidus A."/>
            <person name="Cheng J.F."/>
            <person name="Goodwin L."/>
            <person name="Pitluck S."/>
            <person name="Peters L."/>
            <person name="Ovchinnikova G."/>
            <person name="Teshima H."/>
            <person name="Detter J.C."/>
            <person name="Han C.S."/>
            <person name="Tapia R."/>
            <person name="Land M.L."/>
            <person name="Hauser L."/>
            <person name="Kyrpides N.C."/>
            <person name="Ivanova N.N."/>
            <person name="Pagani I."/>
            <person name="Huntmann M."/>
            <person name="Wei C.L."/>
            <person name="Davenport K.W."/>
            <person name="Daligault H."/>
            <person name="Chain P.S."/>
            <person name="Chen A."/>
            <person name="Mavromatis K."/>
            <person name="Markowitz V."/>
            <person name="Szeto E."/>
            <person name="Mikhailova N."/>
            <person name="Pati A."/>
            <person name="Wagner M."/>
            <person name="Woyke T."/>
            <person name="Ollivier B."/>
            <person name="Klenk H.P."/>
            <person name="Spring S."/>
            <person name="Loy A."/>
        </authorList>
    </citation>
    <scope>NUCLEOTIDE SEQUENCE [LARGE SCALE GENOMIC DNA]</scope>
    <source>
        <strain evidence="8">ATCC 19365 / DSM 765 / NCIMB 8382 / VKM B-1628</strain>
    </source>
</reference>
<dbReference type="GO" id="GO:0005576">
    <property type="term" value="C:extracellular region"/>
    <property type="evidence" value="ECO:0007669"/>
    <property type="project" value="UniProtKB-SubCell"/>
</dbReference>
<dbReference type="eggNOG" id="COG1344">
    <property type="taxonomic scope" value="Bacteria"/>
</dbReference>
<dbReference type="STRING" id="768706.Desor_3700"/>
<name>G7WIU4_DESOD</name>
<dbReference type="EMBL" id="CP003108">
    <property type="protein sequence ID" value="AET69168.1"/>
    <property type="molecule type" value="Genomic_DNA"/>
</dbReference>
<keyword evidence="3 4" id="KW-0975">Bacterial flagellum</keyword>
<dbReference type="RefSeq" id="WP_014185976.1">
    <property type="nucleotide sequence ID" value="NC_016584.1"/>
</dbReference>
<keyword evidence="7" id="KW-0966">Cell projection</keyword>
<organism evidence="7 8">
    <name type="scientific">Desulfosporosinus orientis (strain ATCC 19365 / DSM 765 / NCIMB 8382 / VKM B-1628 / Singapore I)</name>
    <name type="common">Desulfotomaculum orientis</name>
    <dbReference type="NCBI Taxonomy" id="768706"/>
    <lineage>
        <taxon>Bacteria</taxon>
        <taxon>Bacillati</taxon>
        <taxon>Bacillota</taxon>
        <taxon>Clostridia</taxon>
        <taxon>Eubacteriales</taxon>
        <taxon>Desulfitobacteriaceae</taxon>
        <taxon>Desulfosporosinus</taxon>
    </lineage>
</organism>
<dbReference type="Gene3D" id="6.10.10.10">
    <property type="entry name" value="Flagellar export chaperone, C-terminal domain"/>
    <property type="match status" value="1"/>
</dbReference>
<feature type="domain" description="Flagellin N-terminal" evidence="5">
    <location>
        <begin position="3"/>
        <end position="137"/>
    </location>
</feature>
<keyword evidence="8" id="KW-1185">Reference proteome</keyword>
<dbReference type="HOGENOM" id="CLU_011142_3_2_9"/>
<evidence type="ECO:0000256" key="4">
    <source>
        <dbReference type="RuleBase" id="RU362073"/>
    </source>
</evidence>
<dbReference type="SUPFAM" id="SSF64518">
    <property type="entry name" value="Phase 1 flagellin"/>
    <property type="match status" value="1"/>
</dbReference>
<evidence type="ECO:0000313" key="7">
    <source>
        <dbReference type="EMBL" id="AET69168.1"/>
    </source>
</evidence>
<dbReference type="Gene3D" id="1.20.1330.10">
    <property type="entry name" value="f41 fragment of flagellin, N-terminal domain"/>
    <property type="match status" value="2"/>
</dbReference>
<comment type="function">
    <text evidence="4">Flagellin is the subunit protein which polymerizes to form the filaments of bacterial flagella.</text>
</comment>
<keyword evidence="7" id="KW-0969">Cilium</keyword>
<evidence type="ECO:0000256" key="1">
    <source>
        <dbReference type="ARBA" id="ARBA00005709"/>
    </source>
</evidence>
<dbReference type="InterPro" id="IPR001492">
    <property type="entry name" value="Flagellin"/>
</dbReference>
<evidence type="ECO:0000259" key="5">
    <source>
        <dbReference type="Pfam" id="PF00669"/>
    </source>
</evidence>